<dbReference type="InterPro" id="IPR000182">
    <property type="entry name" value="GNAT_dom"/>
</dbReference>
<organism evidence="4 5">
    <name type="scientific">Paenibacillus sedimenti</name>
    <dbReference type="NCBI Taxonomy" id="2770274"/>
    <lineage>
        <taxon>Bacteria</taxon>
        <taxon>Bacillati</taxon>
        <taxon>Bacillota</taxon>
        <taxon>Bacilli</taxon>
        <taxon>Bacillales</taxon>
        <taxon>Paenibacillaceae</taxon>
        <taxon>Paenibacillus</taxon>
    </lineage>
</organism>
<sequence>MIHIPVNKPPREELLSKPEVKRCLYGWGRTGDRGFIAVDDDQISVGAGWYRLFPANEPGYGFIDEQTPEIEIAVSSSSKGQGIGSQLLRRLIEQAGLDGYQAISLSVDPTNAALHLYERFGFTKVGTSGTSWTMKLDLPK</sequence>
<dbReference type="Proteomes" id="UP000650466">
    <property type="component" value="Unassembled WGS sequence"/>
</dbReference>
<name>A0A926QI29_9BACL</name>
<dbReference type="EMBL" id="JACVVD010000001">
    <property type="protein sequence ID" value="MBD0378912.1"/>
    <property type="molecule type" value="Genomic_DNA"/>
</dbReference>
<reference evidence="4" key="1">
    <citation type="submission" date="2020-09" db="EMBL/GenBank/DDBJ databases">
        <title>Draft Genome Sequence of Paenibacillus sp. WST5.</title>
        <authorList>
            <person name="Bao Z."/>
        </authorList>
    </citation>
    <scope>NUCLEOTIDE SEQUENCE</scope>
    <source>
        <strain evidence="4">WST5</strain>
    </source>
</reference>
<dbReference type="GO" id="GO:0016747">
    <property type="term" value="F:acyltransferase activity, transferring groups other than amino-acyl groups"/>
    <property type="evidence" value="ECO:0007669"/>
    <property type="project" value="InterPro"/>
</dbReference>
<evidence type="ECO:0000313" key="5">
    <source>
        <dbReference type="Proteomes" id="UP000650466"/>
    </source>
</evidence>
<keyword evidence="1" id="KW-0808">Transferase</keyword>
<protein>
    <submittedName>
        <fullName evidence="4">GNAT family N-acetyltransferase</fullName>
    </submittedName>
</protein>
<feature type="domain" description="N-acetyltransferase" evidence="3">
    <location>
        <begin position="1"/>
        <end position="139"/>
    </location>
</feature>
<evidence type="ECO:0000256" key="1">
    <source>
        <dbReference type="ARBA" id="ARBA00022679"/>
    </source>
</evidence>
<dbReference type="AlphaFoldDB" id="A0A926QI29"/>
<dbReference type="PANTHER" id="PTHR43420">
    <property type="entry name" value="ACETYLTRANSFERASE"/>
    <property type="match status" value="1"/>
</dbReference>
<gene>
    <name evidence="4" type="ORF">ICC18_02100</name>
</gene>
<keyword evidence="5" id="KW-1185">Reference proteome</keyword>
<dbReference type="PROSITE" id="PS51186">
    <property type="entry name" value="GNAT"/>
    <property type="match status" value="1"/>
</dbReference>
<evidence type="ECO:0000256" key="2">
    <source>
        <dbReference type="ARBA" id="ARBA00023315"/>
    </source>
</evidence>
<dbReference type="InterPro" id="IPR050680">
    <property type="entry name" value="YpeA/RimI_acetyltransf"/>
</dbReference>
<dbReference type="SUPFAM" id="SSF55729">
    <property type="entry name" value="Acyl-CoA N-acyltransferases (Nat)"/>
    <property type="match status" value="1"/>
</dbReference>
<proteinExistence type="predicted"/>
<evidence type="ECO:0000313" key="4">
    <source>
        <dbReference type="EMBL" id="MBD0378912.1"/>
    </source>
</evidence>
<dbReference type="CDD" id="cd04301">
    <property type="entry name" value="NAT_SF"/>
    <property type="match status" value="1"/>
</dbReference>
<accession>A0A926QI29</accession>
<comment type="caution">
    <text evidence="4">The sequence shown here is derived from an EMBL/GenBank/DDBJ whole genome shotgun (WGS) entry which is preliminary data.</text>
</comment>
<dbReference type="Gene3D" id="3.40.630.30">
    <property type="match status" value="1"/>
</dbReference>
<dbReference type="Pfam" id="PF00583">
    <property type="entry name" value="Acetyltransf_1"/>
    <property type="match status" value="1"/>
</dbReference>
<keyword evidence="2" id="KW-0012">Acyltransferase</keyword>
<dbReference type="InterPro" id="IPR016181">
    <property type="entry name" value="Acyl_CoA_acyltransferase"/>
</dbReference>
<evidence type="ECO:0000259" key="3">
    <source>
        <dbReference type="PROSITE" id="PS51186"/>
    </source>
</evidence>